<feature type="signal peptide" evidence="1">
    <location>
        <begin position="1"/>
        <end position="19"/>
    </location>
</feature>
<evidence type="ECO:0000313" key="4">
    <source>
        <dbReference type="Proteomes" id="UP000004371"/>
    </source>
</evidence>
<dbReference type="OrthoDB" id="5296159at2"/>
<dbReference type="PANTHER" id="PTHR38834:SF3">
    <property type="entry name" value="SOLUTE-BINDING PROTEIN FAMILY 3_N-TERMINAL DOMAIN-CONTAINING PROTEIN"/>
    <property type="match status" value="1"/>
</dbReference>
<dbReference type="Gene3D" id="3.40.190.10">
    <property type="entry name" value="Periplasmic binding protein-like II"/>
    <property type="match status" value="2"/>
</dbReference>
<keyword evidence="4" id="KW-1185">Reference proteome</keyword>
<comment type="caution">
    <text evidence="3">The sequence shown here is derived from an EMBL/GenBank/DDBJ whole genome shotgun (WGS) entry which is preliminary data.</text>
</comment>
<evidence type="ECO:0000259" key="2">
    <source>
        <dbReference type="Pfam" id="PF00497"/>
    </source>
</evidence>
<dbReference type="Proteomes" id="UP000004371">
    <property type="component" value="Unassembled WGS sequence"/>
</dbReference>
<keyword evidence="1" id="KW-0732">Signal</keyword>
<dbReference type="STRING" id="945543.VIBR0546_21750"/>
<feature type="chain" id="PRO_5003224335" evidence="1">
    <location>
        <begin position="20"/>
        <end position="248"/>
    </location>
</feature>
<protein>
    <submittedName>
        <fullName evidence="3">ABC-type amino acid transport/signal transduction system, periplasmic component</fullName>
    </submittedName>
</protein>
<reference evidence="3 4" key="1">
    <citation type="journal article" date="2012" name="Int. J. Syst. Evol. Microbiol.">
        <title>Vibrio caribbeanicus sp. nov., isolated from the marine sponge Scleritoderma cyanea.</title>
        <authorList>
            <person name="Hoffmann M."/>
            <person name="Monday S.R."/>
            <person name="Allard M.W."/>
            <person name="Strain E.A."/>
            <person name="Whittaker P."/>
            <person name="Naum M."/>
            <person name="McCarthy P.J."/>
            <person name="Lopez J.V."/>
            <person name="Fischer M."/>
            <person name="Brown E.W."/>
        </authorList>
    </citation>
    <scope>NUCLEOTIDE SEQUENCE [LARGE SCALE GENOMIC DNA]</scope>
    <source>
        <strain evidence="3 4">LMG 20546</strain>
    </source>
</reference>
<dbReference type="EMBL" id="AEVS01000062">
    <property type="protein sequence ID" value="EGA65751.1"/>
    <property type="molecule type" value="Genomic_DNA"/>
</dbReference>
<dbReference type="SUPFAM" id="SSF53850">
    <property type="entry name" value="Periplasmic binding protein-like II"/>
    <property type="match status" value="1"/>
</dbReference>
<dbReference type="Pfam" id="PF00497">
    <property type="entry name" value="SBP_bac_3"/>
    <property type="match status" value="1"/>
</dbReference>
<sequence>MGRLQVLASALLLSISAHAEEKLVRFAIGEWPPYTSASNRPEQTVTQQIVVEAFVSQGYQVKLDYFPWSRAYKLASEGKYDGSFPWIQNSQRDELFLYSDAIFTQTVVFFYHQDSEFSWQQIKDLNQYVIGGTQDYQTVFFLDQYGIEQTISIDEETSFSKLIKKRIDAYPTGRIRGQYLIDNTLSRDEAKLIRIDPKPLFEDDMHILFPKQNNERSKMLIDVFAKGLEELIDSGRYQEIMIDNNRID</sequence>
<dbReference type="PANTHER" id="PTHR38834">
    <property type="entry name" value="PERIPLASMIC SUBSTRATE BINDING PROTEIN FAMILY 3"/>
    <property type="match status" value="1"/>
</dbReference>
<evidence type="ECO:0000256" key="1">
    <source>
        <dbReference type="SAM" id="SignalP"/>
    </source>
</evidence>
<dbReference type="eggNOG" id="COG0834">
    <property type="taxonomic scope" value="Bacteria"/>
</dbReference>
<accession>E8LU86</accession>
<name>E8LU86_9VIBR</name>
<feature type="domain" description="Solute-binding protein family 3/N-terminal" evidence="2">
    <location>
        <begin position="55"/>
        <end position="241"/>
    </location>
</feature>
<dbReference type="InterPro" id="IPR001638">
    <property type="entry name" value="Solute-binding_3/MltF_N"/>
</dbReference>
<dbReference type="AlphaFoldDB" id="E8LU86"/>
<organism evidence="3 4">
    <name type="scientific">Vibrio brasiliensis LMG 20546</name>
    <dbReference type="NCBI Taxonomy" id="945543"/>
    <lineage>
        <taxon>Bacteria</taxon>
        <taxon>Pseudomonadati</taxon>
        <taxon>Pseudomonadota</taxon>
        <taxon>Gammaproteobacteria</taxon>
        <taxon>Vibrionales</taxon>
        <taxon>Vibrionaceae</taxon>
        <taxon>Vibrio</taxon>
        <taxon>Vibrio oreintalis group</taxon>
    </lineage>
</organism>
<gene>
    <name evidence="3" type="ORF">VIBR0546_21750</name>
</gene>
<proteinExistence type="predicted"/>
<dbReference type="RefSeq" id="WP_006879396.1">
    <property type="nucleotide sequence ID" value="NZ_AEVS01000062.1"/>
</dbReference>
<evidence type="ECO:0000313" key="3">
    <source>
        <dbReference type="EMBL" id="EGA65751.1"/>
    </source>
</evidence>